<dbReference type="GO" id="GO:0005886">
    <property type="term" value="C:plasma membrane"/>
    <property type="evidence" value="ECO:0007669"/>
    <property type="project" value="UniProtKB-SubCell"/>
</dbReference>
<evidence type="ECO:0000256" key="3">
    <source>
        <dbReference type="ARBA" id="ARBA00022475"/>
    </source>
</evidence>
<feature type="transmembrane region" description="Helical" evidence="7">
    <location>
        <begin position="81"/>
        <end position="101"/>
    </location>
</feature>
<evidence type="ECO:0000256" key="6">
    <source>
        <dbReference type="ARBA" id="ARBA00023136"/>
    </source>
</evidence>
<keyword evidence="3" id="KW-1003">Cell membrane</keyword>
<comment type="similarity">
    <text evidence="2">Belongs to the chromate ion transporter (CHR) (TC 2.A.51) family.</text>
</comment>
<evidence type="ECO:0000313" key="8">
    <source>
        <dbReference type="EMBL" id="HBJ07965.1"/>
    </source>
</evidence>
<protein>
    <submittedName>
        <fullName evidence="8">Chromate transporter</fullName>
    </submittedName>
</protein>
<comment type="subcellular location">
    <subcellularLocation>
        <location evidence="1">Cell membrane</location>
        <topology evidence="1">Multi-pass membrane protein</topology>
    </subcellularLocation>
</comment>
<keyword evidence="5 7" id="KW-1133">Transmembrane helix</keyword>
<name>A0A354M0C6_9BACT</name>
<feature type="transmembrane region" description="Helical" evidence="7">
    <location>
        <begin position="143"/>
        <end position="162"/>
    </location>
</feature>
<evidence type="ECO:0000256" key="2">
    <source>
        <dbReference type="ARBA" id="ARBA00005262"/>
    </source>
</evidence>
<dbReference type="GO" id="GO:0015109">
    <property type="term" value="F:chromate transmembrane transporter activity"/>
    <property type="evidence" value="ECO:0007669"/>
    <property type="project" value="InterPro"/>
</dbReference>
<dbReference type="Pfam" id="PF02417">
    <property type="entry name" value="Chromate_transp"/>
    <property type="match status" value="1"/>
</dbReference>
<gene>
    <name evidence="8" type="ORF">DDY73_03075</name>
</gene>
<dbReference type="AlphaFoldDB" id="A0A354M0C6"/>
<evidence type="ECO:0000256" key="7">
    <source>
        <dbReference type="SAM" id="Phobius"/>
    </source>
</evidence>
<sequence>MVYLNLLWAYLKIGLFGFGGGYAMLSLIQHEAVEVIHYGESSPWLTSKEFTDIVAISQMTPGPIGINSATYIGYVATGGSIWGSILATVAVCLPSFILVLLIGKFLLKHQNNVYIKSIFAGLRPIVVGLIASAALILMNKENFPDYTLSILICIGAFCLVHYTKLHPIWIIVLAGVTGFLVY</sequence>
<evidence type="ECO:0000256" key="1">
    <source>
        <dbReference type="ARBA" id="ARBA00004651"/>
    </source>
</evidence>
<keyword evidence="6 7" id="KW-0472">Membrane</keyword>
<evidence type="ECO:0000256" key="4">
    <source>
        <dbReference type="ARBA" id="ARBA00022692"/>
    </source>
</evidence>
<accession>A0A354M0C6</accession>
<proteinExistence type="inferred from homology"/>
<comment type="caution">
    <text evidence="8">The sequence shown here is derived from an EMBL/GenBank/DDBJ whole genome shotgun (WGS) entry which is preliminary data.</text>
</comment>
<feature type="transmembrane region" description="Helical" evidence="7">
    <location>
        <begin position="7"/>
        <end position="28"/>
    </location>
</feature>
<feature type="transmembrane region" description="Helical" evidence="7">
    <location>
        <begin position="113"/>
        <end position="137"/>
    </location>
</feature>
<keyword evidence="4 7" id="KW-0812">Transmembrane</keyword>
<reference evidence="8 9" key="1">
    <citation type="journal article" date="2018" name="Nat. Biotechnol.">
        <title>A standardized bacterial taxonomy based on genome phylogeny substantially revises the tree of life.</title>
        <authorList>
            <person name="Parks D.H."/>
            <person name="Chuvochina M."/>
            <person name="Waite D.W."/>
            <person name="Rinke C."/>
            <person name="Skarshewski A."/>
            <person name="Chaumeil P.A."/>
            <person name="Hugenholtz P."/>
        </authorList>
    </citation>
    <scope>NUCLEOTIDE SEQUENCE [LARGE SCALE GENOMIC DNA]</scope>
    <source>
        <strain evidence="8">UBA11482</strain>
    </source>
</reference>
<organism evidence="8 9">
    <name type="scientific">Coprobacter fastidiosus</name>
    <dbReference type="NCBI Taxonomy" id="1099853"/>
    <lineage>
        <taxon>Bacteria</taxon>
        <taxon>Pseudomonadati</taxon>
        <taxon>Bacteroidota</taxon>
        <taxon>Bacteroidia</taxon>
        <taxon>Bacteroidales</taxon>
        <taxon>Barnesiellaceae</taxon>
        <taxon>Coprobacter</taxon>
    </lineage>
</organism>
<dbReference type="PANTHER" id="PTHR43663:SF1">
    <property type="entry name" value="CHROMATE TRANSPORTER"/>
    <property type="match status" value="1"/>
</dbReference>
<dbReference type="Proteomes" id="UP000262954">
    <property type="component" value="Unassembled WGS sequence"/>
</dbReference>
<dbReference type="EMBL" id="DNWC01000044">
    <property type="protein sequence ID" value="HBJ07965.1"/>
    <property type="molecule type" value="Genomic_DNA"/>
</dbReference>
<evidence type="ECO:0000313" key="9">
    <source>
        <dbReference type="Proteomes" id="UP000262954"/>
    </source>
</evidence>
<dbReference type="RefSeq" id="WP_294177040.1">
    <property type="nucleotide sequence ID" value="NZ_CAUAJF010000073.1"/>
</dbReference>
<evidence type="ECO:0000256" key="5">
    <source>
        <dbReference type="ARBA" id="ARBA00022989"/>
    </source>
</evidence>
<dbReference type="PANTHER" id="PTHR43663">
    <property type="entry name" value="CHROMATE TRANSPORT PROTEIN-RELATED"/>
    <property type="match status" value="1"/>
</dbReference>
<dbReference type="InterPro" id="IPR052518">
    <property type="entry name" value="CHR_Transporter"/>
</dbReference>
<dbReference type="InterPro" id="IPR003370">
    <property type="entry name" value="Chromate_transpt"/>
</dbReference>